<feature type="domain" description="FAD-binding" evidence="6">
    <location>
        <begin position="7"/>
        <end position="357"/>
    </location>
</feature>
<name>A0A165QLK6_9APHY</name>
<protein>
    <submittedName>
        <fullName evidence="7">Monooxygenase</fullName>
    </submittedName>
</protein>
<comment type="similarity">
    <text evidence="2">Belongs to the PheA/TfdB FAD monooxygenase family.</text>
</comment>
<keyword evidence="5" id="KW-0560">Oxidoreductase</keyword>
<keyword evidence="8" id="KW-1185">Reference proteome</keyword>
<sequence>MSEDATVPVLIVGAGPAGLAAALTLRKNGIPVRVIEKEPRARVGQRGAGIMPRSQELFKILGVIDDICVKAIGLVPMRMYKLPEGIEPITTFALDPTVAPTPSAPYSNVIMLGQNHSEEILRDHLKHLGCEVELGTTLYSIQSDGDHVQAHVLKKAGDDEIVETIKCRWLIGTDGARGAVRKQLGLAFDGETFGVTHHLVVGDLHIKGLDKKHWHYWGDLDTILVMLRATEDEDVYFLFIGGQVDHAKIVAERAELERMLKVGTGRTDLEIGAVRFISEYKPHVRMAETFRKGRVFVAGDAAHIHTPFGGQGLNSSVQDAVNLGWKLSLIEKGVATPSLLDSYTEERLPVITHMLRMSTKLFNDAAHVKADGTGGETAWHRGGEIHMLGVNCRWSSIIVDERTPKEATPVDPYGVTRFCTDAVRAGERAPDAPGLVVLGAAADSTNGAQKTSLFNIFASSYHTVLIFGDGTSKAGRILSVLQAYPAELLRMVLVHTERLTSSIPGGGYLSVLDRDGHAHEGYQVQKDEFIVVIVRPDGVIGGIVRDTEGAKQYFARVFNALADQPLPTL</sequence>
<dbReference type="SUPFAM" id="SSF52833">
    <property type="entry name" value="Thioredoxin-like"/>
    <property type="match status" value="1"/>
</dbReference>
<evidence type="ECO:0000256" key="4">
    <source>
        <dbReference type="ARBA" id="ARBA00022827"/>
    </source>
</evidence>
<dbReference type="Pfam" id="PF01494">
    <property type="entry name" value="FAD_binding_3"/>
    <property type="match status" value="1"/>
</dbReference>
<dbReference type="Proteomes" id="UP000076727">
    <property type="component" value="Unassembled WGS sequence"/>
</dbReference>
<dbReference type="Gene3D" id="3.30.70.2450">
    <property type="match status" value="1"/>
</dbReference>
<keyword evidence="7" id="KW-0503">Monooxygenase</keyword>
<dbReference type="InterPro" id="IPR050641">
    <property type="entry name" value="RIFMO-like"/>
</dbReference>
<evidence type="ECO:0000256" key="1">
    <source>
        <dbReference type="ARBA" id="ARBA00001974"/>
    </source>
</evidence>
<dbReference type="GO" id="GO:0016709">
    <property type="term" value="F:oxidoreductase activity, acting on paired donors, with incorporation or reduction of molecular oxygen, NAD(P)H as one donor, and incorporation of one atom of oxygen"/>
    <property type="evidence" value="ECO:0007669"/>
    <property type="project" value="UniProtKB-ARBA"/>
</dbReference>
<dbReference type="GO" id="GO:0071949">
    <property type="term" value="F:FAD binding"/>
    <property type="evidence" value="ECO:0007669"/>
    <property type="project" value="InterPro"/>
</dbReference>
<evidence type="ECO:0000313" key="8">
    <source>
        <dbReference type="Proteomes" id="UP000076727"/>
    </source>
</evidence>
<proteinExistence type="inferred from homology"/>
<evidence type="ECO:0000256" key="2">
    <source>
        <dbReference type="ARBA" id="ARBA00007801"/>
    </source>
</evidence>
<dbReference type="SUPFAM" id="SSF51905">
    <property type="entry name" value="FAD/NAD(P)-binding domain"/>
    <property type="match status" value="1"/>
</dbReference>
<dbReference type="InterPro" id="IPR036188">
    <property type="entry name" value="FAD/NAD-bd_sf"/>
</dbReference>
<dbReference type="InterPro" id="IPR002938">
    <property type="entry name" value="FAD-bd"/>
</dbReference>
<gene>
    <name evidence="7" type="ORF">DAEQUDRAFT_765229</name>
</gene>
<dbReference type="OrthoDB" id="2690153at2759"/>
<comment type="cofactor">
    <cofactor evidence="1">
        <name>FAD</name>
        <dbReference type="ChEBI" id="CHEBI:57692"/>
    </cofactor>
</comment>
<organism evidence="7 8">
    <name type="scientific">Daedalea quercina L-15889</name>
    <dbReference type="NCBI Taxonomy" id="1314783"/>
    <lineage>
        <taxon>Eukaryota</taxon>
        <taxon>Fungi</taxon>
        <taxon>Dikarya</taxon>
        <taxon>Basidiomycota</taxon>
        <taxon>Agaricomycotina</taxon>
        <taxon>Agaricomycetes</taxon>
        <taxon>Polyporales</taxon>
        <taxon>Fomitopsis</taxon>
    </lineage>
</organism>
<accession>A0A165QLK6</accession>
<keyword evidence="3" id="KW-0285">Flavoprotein</keyword>
<dbReference type="InterPro" id="IPR036249">
    <property type="entry name" value="Thioredoxin-like_sf"/>
</dbReference>
<dbReference type="Gene3D" id="3.50.50.60">
    <property type="entry name" value="FAD/NAD(P)-binding domain"/>
    <property type="match status" value="1"/>
</dbReference>
<dbReference type="EMBL" id="KV429056">
    <property type="protein sequence ID" value="KZT69631.1"/>
    <property type="molecule type" value="Genomic_DNA"/>
</dbReference>
<dbReference type="PANTHER" id="PTHR43004">
    <property type="entry name" value="TRK SYSTEM POTASSIUM UPTAKE PROTEIN"/>
    <property type="match status" value="1"/>
</dbReference>
<dbReference type="PRINTS" id="PR00420">
    <property type="entry name" value="RNGMNOXGNASE"/>
</dbReference>
<evidence type="ECO:0000256" key="5">
    <source>
        <dbReference type="ARBA" id="ARBA00023002"/>
    </source>
</evidence>
<dbReference type="AlphaFoldDB" id="A0A165QLK6"/>
<dbReference type="Gene3D" id="3.40.30.120">
    <property type="match status" value="1"/>
</dbReference>
<evidence type="ECO:0000259" key="6">
    <source>
        <dbReference type="Pfam" id="PF01494"/>
    </source>
</evidence>
<evidence type="ECO:0000313" key="7">
    <source>
        <dbReference type="EMBL" id="KZT69631.1"/>
    </source>
</evidence>
<dbReference type="PANTHER" id="PTHR43004:SF19">
    <property type="entry name" value="BINDING MONOOXYGENASE, PUTATIVE (JCVI)-RELATED"/>
    <property type="match status" value="1"/>
</dbReference>
<dbReference type="STRING" id="1314783.A0A165QLK6"/>
<evidence type="ECO:0000256" key="3">
    <source>
        <dbReference type="ARBA" id="ARBA00022630"/>
    </source>
</evidence>
<reference evidence="7 8" key="1">
    <citation type="journal article" date="2016" name="Mol. Biol. Evol.">
        <title>Comparative Genomics of Early-Diverging Mushroom-Forming Fungi Provides Insights into the Origins of Lignocellulose Decay Capabilities.</title>
        <authorList>
            <person name="Nagy L.G."/>
            <person name="Riley R."/>
            <person name="Tritt A."/>
            <person name="Adam C."/>
            <person name="Daum C."/>
            <person name="Floudas D."/>
            <person name="Sun H."/>
            <person name="Yadav J.S."/>
            <person name="Pangilinan J."/>
            <person name="Larsson K.H."/>
            <person name="Matsuura K."/>
            <person name="Barry K."/>
            <person name="Labutti K."/>
            <person name="Kuo R."/>
            <person name="Ohm R.A."/>
            <person name="Bhattacharya S.S."/>
            <person name="Shirouzu T."/>
            <person name="Yoshinaga Y."/>
            <person name="Martin F.M."/>
            <person name="Grigoriev I.V."/>
            <person name="Hibbett D.S."/>
        </authorList>
    </citation>
    <scope>NUCLEOTIDE SEQUENCE [LARGE SCALE GENOMIC DNA]</scope>
    <source>
        <strain evidence="7 8">L-15889</strain>
    </source>
</reference>
<keyword evidence="4" id="KW-0274">FAD</keyword>